<protein>
    <submittedName>
        <fullName evidence="2">Uncharacterized protein</fullName>
    </submittedName>
</protein>
<dbReference type="AlphaFoldDB" id="A0A7R9GVX9"/>
<proteinExistence type="predicted"/>
<reference evidence="2" key="1">
    <citation type="submission" date="2020-11" db="EMBL/GenBank/DDBJ databases">
        <authorList>
            <person name="Tran Van P."/>
        </authorList>
    </citation>
    <scope>NUCLEOTIDE SEQUENCE</scope>
</reference>
<evidence type="ECO:0000313" key="2">
    <source>
        <dbReference type="EMBL" id="CAD7396794.1"/>
    </source>
</evidence>
<sequence length="639" mass="70353">MYDPAALNQQINITFFPRSRDIAPPTCFNPFGAKIRPGQLSAMLPNFLLGKVLHDLCPSTTNPAQQHCTSLLSALFVIVAVIQVISEPSIEMLTNRTGIILSSTKVQCKILALLQYPRDLATHFLNHTQRDSNAVLPQLPPKENLGWRGDGESEQECSVISENVDDDISPSPSAEIMSDSSSLWCANSHTAFPSPWTHWAPISIQLPSSSRGIDRIRPPGQHCAEDRASRILSGVELAPCGKVRSEKNDKRVEDELVPVMTFLPSAPEKLLHLICCGCKKGCECNCECKKSELAYNVSLFGRRSVPAFLWIVETHFGKTALRTPDRNSNLDLLVIDSLDYCKSSVLDHAATESGNLPQVNSFEVPYFQHDQLPLSLGSLPQVRPTGKLTLLEHQSPHCGSCSSPENGDLIPNWTCRMTKRATFKVVKTLKQLHTAIQDFGLRQSLHDKGRAAYHPAQENCGGRVYGMEAREADPQVVQANKVGFSFLPFPSLSSAKNKKGGSIPSPKLLKLTKLNPVTRWPPLPNRKPQHLLPGVFPFVSFNTGDKGSKRQGLHPSDVPTVPNNSPHSSADPGKTFISSALSSLMWWIRLKPLELSSESTLSPEESKNSLNSNFKAKSAKRFRGLAISNTTLSFSPWTH</sequence>
<feature type="region of interest" description="Disordered" evidence="1">
    <location>
        <begin position="546"/>
        <end position="573"/>
    </location>
</feature>
<gene>
    <name evidence="2" type="ORF">TCEB3V08_LOCUS3790</name>
</gene>
<organism evidence="2">
    <name type="scientific">Timema cristinae</name>
    <name type="common">Walking stick</name>
    <dbReference type="NCBI Taxonomy" id="61476"/>
    <lineage>
        <taxon>Eukaryota</taxon>
        <taxon>Metazoa</taxon>
        <taxon>Ecdysozoa</taxon>
        <taxon>Arthropoda</taxon>
        <taxon>Hexapoda</taxon>
        <taxon>Insecta</taxon>
        <taxon>Pterygota</taxon>
        <taxon>Neoptera</taxon>
        <taxon>Polyneoptera</taxon>
        <taxon>Phasmatodea</taxon>
        <taxon>Timematodea</taxon>
        <taxon>Timematoidea</taxon>
        <taxon>Timematidae</taxon>
        <taxon>Timema</taxon>
    </lineage>
</organism>
<name>A0A7R9GVX9_TIMCR</name>
<accession>A0A7R9GVX9</accession>
<evidence type="ECO:0000256" key="1">
    <source>
        <dbReference type="SAM" id="MobiDB-lite"/>
    </source>
</evidence>
<dbReference type="EMBL" id="OC317429">
    <property type="protein sequence ID" value="CAD7396794.1"/>
    <property type="molecule type" value="Genomic_DNA"/>
</dbReference>